<comment type="caution">
    <text evidence="2">The sequence shown here is derived from an EMBL/GenBank/DDBJ whole genome shotgun (WGS) entry which is preliminary data.</text>
</comment>
<evidence type="ECO:0000256" key="1">
    <source>
        <dbReference type="SAM" id="MobiDB-lite"/>
    </source>
</evidence>
<feature type="region of interest" description="Disordered" evidence="1">
    <location>
        <begin position="85"/>
        <end position="122"/>
    </location>
</feature>
<dbReference type="Proteomes" id="UP000291422">
    <property type="component" value="Unassembled WGS sequence"/>
</dbReference>
<protein>
    <submittedName>
        <fullName evidence="2">Uncharacterized protein</fullName>
    </submittedName>
</protein>
<evidence type="ECO:0000313" key="2">
    <source>
        <dbReference type="EMBL" id="RYN43735.1"/>
    </source>
</evidence>
<evidence type="ECO:0000313" key="3">
    <source>
        <dbReference type="Proteomes" id="UP000291422"/>
    </source>
</evidence>
<gene>
    <name evidence="2" type="ORF">AA0117_g13561</name>
</gene>
<accession>A0A4Q4M7H4</accession>
<dbReference type="EMBL" id="PDXD01000635">
    <property type="protein sequence ID" value="RYN43735.1"/>
    <property type="molecule type" value="Genomic_DNA"/>
</dbReference>
<sequence length="184" mass="19952">MSIIRGSTPLTGISVNSEFVDSYQRSDWSIFDPAQDAKPGTYLLNEDLTSGVIRSIEDVGAGTPPTEGEDDVAPPSYTHVTGKRLRDLHPSLKPDTPSPKRVFQDTSHAFSPERAASTSSTDTVPVDLFQEAVEAAVKKLIDTKYVEAAVAKRIDAIVAKYVEAAVAKMLSDALHKELGNMYSR</sequence>
<feature type="non-terminal residue" evidence="2">
    <location>
        <position position="184"/>
    </location>
</feature>
<organism evidence="2 3">
    <name type="scientific">Alternaria alternata</name>
    <name type="common">Alternaria rot fungus</name>
    <name type="synonym">Torula alternata</name>
    <dbReference type="NCBI Taxonomy" id="5599"/>
    <lineage>
        <taxon>Eukaryota</taxon>
        <taxon>Fungi</taxon>
        <taxon>Dikarya</taxon>
        <taxon>Ascomycota</taxon>
        <taxon>Pezizomycotina</taxon>
        <taxon>Dothideomycetes</taxon>
        <taxon>Pleosporomycetidae</taxon>
        <taxon>Pleosporales</taxon>
        <taxon>Pleosporineae</taxon>
        <taxon>Pleosporaceae</taxon>
        <taxon>Alternaria</taxon>
        <taxon>Alternaria sect. Alternaria</taxon>
        <taxon>Alternaria alternata complex</taxon>
    </lineage>
</organism>
<proteinExistence type="predicted"/>
<dbReference type="VEuPathDB" id="FungiDB:CC77DRAFT_947341"/>
<dbReference type="AlphaFoldDB" id="A0A4Q4M7H4"/>
<name>A0A4Q4M7H4_ALTAL</name>
<reference evidence="3" key="1">
    <citation type="journal article" date="2019" name="bioRxiv">
        <title>Genomics, evolutionary history and diagnostics of the Alternaria alternata species group including apple and Asian pear pathotypes.</title>
        <authorList>
            <person name="Armitage A.D."/>
            <person name="Cockerton H.M."/>
            <person name="Sreenivasaprasad S."/>
            <person name="Woodhall J.W."/>
            <person name="Lane C.R."/>
            <person name="Harrison R.J."/>
            <person name="Clarkson J.P."/>
        </authorList>
    </citation>
    <scope>NUCLEOTIDE SEQUENCE [LARGE SCALE GENOMIC DNA]</scope>
    <source>
        <strain evidence="3">FERA 1177</strain>
    </source>
</reference>